<dbReference type="Pfam" id="PF06969">
    <property type="entry name" value="HemN_C"/>
    <property type="match status" value="1"/>
</dbReference>
<dbReference type="SMART" id="SM00729">
    <property type="entry name" value="Elp3"/>
    <property type="match status" value="1"/>
</dbReference>
<keyword evidence="8" id="KW-1185">Reference proteome</keyword>
<comment type="cofactor">
    <cofactor evidence="1">
        <name>[4Fe-4S] cluster</name>
        <dbReference type="ChEBI" id="CHEBI:49883"/>
    </cofactor>
</comment>
<dbReference type="NCBIfam" id="NF006067">
    <property type="entry name" value="PRK08208.1"/>
    <property type="match status" value="1"/>
</dbReference>
<gene>
    <name evidence="7" type="ORF">DKW60_09815</name>
</gene>
<dbReference type="PANTHER" id="PTHR13932:SF5">
    <property type="entry name" value="RADICAL S-ADENOSYL METHIONINE DOMAIN-CONTAINING PROTEIN 1, MITOCHONDRIAL"/>
    <property type="match status" value="1"/>
</dbReference>
<proteinExistence type="predicted"/>
<dbReference type="PROSITE" id="PS51918">
    <property type="entry name" value="RADICAL_SAM"/>
    <property type="match status" value="1"/>
</dbReference>
<sequence>MTEQATRLSDYLAGKPYLNYVYSYPHKTSYRDFETPRSLRDYWADEDKRSLFLYLHIPFCEMRCGYCNLFTTTNPEQDLVTDYLAALERQVQVTAEFLQHDFHFEQLAFGGGTPSYLLPEQLQSCFDLLEQHLQVKQLPASVEVSPATADHERLAVLKAAGVERISMGVESFDAADLKALGRPQTPALVDSALHAIKDSGIPRLNIDLIYGSANQSLQSWLYSVDQALAWSPEEIFIYPLYIRPLTGLGRKARQETEDQRLTAYFAARERLLDAGYEQSSMRMFTRSDAPAQTGRYRCQEEGMIGLGAGARSYTRSLHYSGHYAVTKPQIRQIIQDYINTPSANFAQAHYGIEIGSEDQRRRYVLLGLLQVSGIAFDEYQQQFQRKLLEDIPQLTLLVDQGLAVIREHDIRLTEKGIAYSDLIGSWLFTNTIRDRMQAWEWQ</sequence>
<evidence type="ECO:0000256" key="4">
    <source>
        <dbReference type="ARBA" id="ARBA00023004"/>
    </source>
</evidence>
<dbReference type="InterPro" id="IPR006638">
    <property type="entry name" value="Elp3/MiaA/NifB-like_rSAM"/>
</dbReference>
<dbReference type="OrthoDB" id="9808022at2"/>
<evidence type="ECO:0000256" key="3">
    <source>
        <dbReference type="ARBA" id="ARBA00022723"/>
    </source>
</evidence>
<dbReference type="Pfam" id="PF04055">
    <property type="entry name" value="Radical_SAM"/>
    <property type="match status" value="1"/>
</dbReference>
<dbReference type="SFLD" id="SFLDS00029">
    <property type="entry name" value="Radical_SAM"/>
    <property type="match status" value="1"/>
</dbReference>
<dbReference type="AlphaFoldDB" id="A0A317CN60"/>
<dbReference type="Proteomes" id="UP000245539">
    <property type="component" value="Unassembled WGS sequence"/>
</dbReference>
<dbReference type="GO" id="GO:0006779">
    <property type="term" value="P:porphyrin-containing compound biosynthetic process"/>
    <property type="evidence" value="ECO:0007669"/>
    <property type="project" value="TreeGrafter"/>
</dbReference>
<protein>
    <submittedName>
        <fullName evidence="7">Coproporphyrinogen III oxidase family protein</fullName>
    </submittedName>
</protein>
<organism evidence="7 8">
    <name type="scientific">Leucothrix pacifica</name>
    <dbReference type="NCBI Taxonomy" id="1247513"/>
    <lineage>
        <taxon>Bacteria</taxon>
        <taxon>Pseudomonadati</taxon>
        <taxon>Pseudomonadota</taxon>
        <taxon>Gammaproteobacteria</taxon>
        <taxon>Thiotrichales</taxon>
        <taxon>Thiotrichaceae</taxon>
        <taxon>Leucothrix</taxon>
    </lineage>
</organism>
<evidence type="ECO:0000313" key="8">
    <source>
        <dbReference type="Proteomes" id="UP000245539"/>
    </source>
</evidence>
<keyword evidence="2" id="KW-0949">S-adenosyl-L-methionine</keyword>
<dbReference type="GO" id="GO:0046872">
    <property type="term" value="F:metal ion binding"/>
    <property type="evidence" value="ECO:0007669"/>
    <property type="project" value="UniProtKB-KW"/>
</dbReference>
<evidence type="ECO:0000256" key="2">
    <source>
        <dbReference type="ARBA" id="ARBA00022691"/>
    </source>
</evidence>
<dbReference type="InterPro" id="IPR013785">
    <property type="entry name" value="Aldolase_TIM"/>
</dbReference>
<dbReference type="InterPro" id="IPR058240">
    <property type="entry name" value="rSAM_sf"/>
</dbReference>
<dbReference type="Gene3D" id="3.20.20.70">
    <property type="entry name" value="Aldolase class I"/>
    <property type="match status" value="1"/>
</dbReference>
<accession>A0A317CN60</accession>
<dbReference type="GO" id="GO:0051539">
    <property type="term" value="F:4 iron, 4 sulfur cluster binding"/>
    <property type="evidence" value="ECO:0007669"/>
    <property type="project" value="TreeGrafter"/>
</dbReference>
<name>A0A317CN60_9GAMM</name>
<dbReference type="SFLD" id="SFLDG01065">
    <property type="entry name" value="anaerobic_coproporphyrinogen-I"/>
    <property type="match status" value="1"/>
</dbReference>
<reference evidence="7 8" key="1">
    <citation type="submission" date="2018-05" db="EMBL/GenBank/DDBJ databases">
        <title>Leucothrix arctica sp. nov., isolated from Arctic seawater.</title>
        <authorList>
            <person name="Choi A."/>
            <person name="Baek K."/>
        </authorList>
    </citation>
    <scope>NUCLEOTIDE SEQUENCE [LARGE SCALE GENOMIC DNA]</scope>
    <source>
        <strain evidence="7 8">JCM 18388</strain>
    </source>
</reference>
<keyword evidence="4" id="KW-0408">Iron</keyword>
<dbReference type="InterPro" id="IPR010723">
    <property type="entry name" value="HemN_C"/>
</dbReference>
<dbReference type="CDD" id="cd01335">
    <property type="entry name" value="Radical_SAM"/>
    <property type="match status" value="1"/>
</dbReference>
<dbReference type="GO" id="GO:0005737">
    <property type="term" value="C:cytoplasm"/>
    <property type="evidence" value="ECO:0007669"/>
    <property type="project" value="TreeGrafter"/>
</dbReference>
<dbReference type="PANTHER" id="PTHR13932">
    <property type="entry name" value="COPROPORPHYRINIGEN III OXIDASE"/>
    <property type="match status" value="1"/>
</dbReference>
<dbReference type="InterPro" id="IPR034505">
    <property type="entry name" value="Coproporphyrinogen-III_oxidase"/>
</dbReference>
<evidence type="ECO:0000256" key="1">
    <source>
        <dbReference type="ARBA" id="ARBA00001966"/>
    </source>
</evidence>
<evidence type="ECO:0000259" key="6">
    <source>
        <dbReference type="PROSITE" id="PS51918"/>
    </source>
</evidence>
<feature type="domain" description="Radical SAM core" evidence="6">
    <location>
        <begin position="45"/>
        <end position="282"/>
    </location>
</feature>
<keyword evidence="5" id="KW-0411">Iron-sulfur</keyword>
<dbReference type="GO" id="GO:0003824">
    <property type="term" value="F:catalytic activity"/>
    <property type="evidence" value="ECO:0007669"/>
    <property type="project" value="InterPro"/>
</dbReference>
<keyword evidence="3" id="KW-0479">Metal-binding</keyword>
<comment type="caution">
    <text evidence="7">The sequence shown here is derived from an EMBL/GenBank/DDBJ whole genome shotgun (WGS) entry which is preliminary data.</text>
</comment>
<dbReference type="InterPro" id="IPR007197">
    <property type="entry name" value="rSAM"/>
</dbReference>
<evidence type="ECO:0000256" key="5">
    <source>
        <dbReference type="ARBA" id="ARBA00023014"/>
    </source>
</evidence>
<dbReference type="EMBL" id="QGKM01000023">
    <property type="protein sequence ID" value="PWQ97752.1"/>
    <property type="molecule type" value="Genomic_DNA"/>
</dbReference>
<dbReference type="SUPFAM" id="SSF102114">
    <property type="entry name" value="Radical SAM enzymes"/>
    <property type="match status" value="1"/>
</dbReference>
<evidence type="ECO:0000313" key="7">
    <source>
        <dbReference type="EMBL" id="PWQ97752.1"/>
    </source>
</evidence>